<dbReference type="GO" id="GO:0005829">
    <property type="term" value="C:cytosol"/>
    <property type="evidence" value="ECO:0007669"/>
    <property type="project" value="TreeGrafter"/>
</dbReference>
<keyword evidence="5" id="KW-1185">Reference proteome</keyword>
<dbReference type="InterPro" id="IPR036524">
    <property type="entry name" value="Frataxin/CyaY_sf"/>
</dbReference>
<evidence type="ECO:0000256" key="1">
    <source>
        <dbReference type="ARBA" id="ARBA00008183"/>
    </source>
</evidence>
<dbReference type="SUPFAM" id="SSF55387">
    <property type="entry name" value="Frataxin/Nqo15-like"/>
    <property type="match status" value="1"/>
</dbReference>
<dbReference type="RefSeq" id="WP_308422282.1">
    <property type="nucleotide sequence ID" value="NZ_BMJB01000001.1"/>
</dbReference>
<feature type="region of interest" description="Disordered" evidence="3">
    <location>
        <begin position="192"/>
        <end position="213"/>
    </location>
</feature>
<protein>
    <recommendedName>
        <fullName evidence="6">Iron donor protein CyaY</fullName>
    </recommendedName>
</protein>
<dbReference type="GO" id="GO:0016226">
    <property type="term" value="P:iron-sulfur cluster assembly"/>
    <property type="evidence" value="ECO:0007669"/>
    <property type="project" value="InterPro"/>
</dbReference>
<reference evidence="4" key="2">
    <citation type="submission" date="2020-09" db="EMBL/GenBank/DDBJ databases">
        <authorList>
            <person name="Sun Q."/>
            <person name="Zhou Y."/>
        </authorList>
    </citation>
    <scope>NUCLEOTIDE SEQUENCE</scope>
    <source>
        <strain evidence="4">CGMCC 1.15447</strain>
    </source>
</reference>
<reference evidence="4" key="1">
    <citation type="journal article" date="2014" name="Int. J. Syst. Evol. Microbiol.">
        <title>Complete genome sequence of Corynebacterium casei LMG S-19264T (=DSM 44701T), isolated from a smear-ripened cheese.</title>
        <authorList>
            <consortium name="US DOE Joint Genome Institute (JGI-PGF)"/>
            <person name="Walter F."/>
            <person name="Albersmeier A."/>
            <person name="Kalinowski J."/>
            <person name="Ruckert C."/>
        </authorList>
    </citation>
    <scope>NUCLEOTIDE SEQUENCE</scope>
    <source>
        <strain evidence="4">CGMCC 1.15447</strain>
    </source>
</reference>
<comment type="caution">
    <text evidence="4">The sequence shown here is derived from an EMBL/GenBank/DDBJ whole genome shotgun (WGS) entry which is preliminary data.</text>
</comment>
<dbReference type="Pfam" id="PF01491">
    <property type="entry name" value="Frataxin_Cyay"/>
    <property type="match status" value="1"/>
</dbReference>
<dbReference type="InterPro" id="IPR002908">
    <property type="entry name" value="Frataxin/CyaY"/>
</dbReference>
<sequence>MHEETTESRREVPEHFRCHHIFIDGHRCGSPALRNQQHCYYHHESRKPAPNPQARYARRHGLSIPEPRTRADIQNALGKVLTSVAFNDIDPRRAGLILFGLQIASVNITRSRRPQPQIEPAPEPAKIEPPTEAEETASTDEAFPPQLHPITRTTAAGLIESLAKHLNVEPDTHEVIPAIHATESRLNHHHPKTLHTSTRVGPHTPQNDASGYTRPMIDEATFRRVSDQALESLKQSIIAAEDDDPGFEFEDNNGVMNIVFENGSSKFVITPNTPIRQIWISAQATSFKLEWNESANAFTLPRTGEALKPLTQRLLREHLGDDAITLP</sequence>
<comment type="similarity">
    <text evidence="1">Belongs to the frataxin family.</text>
</comment>
<evidence type="ECO:0008006" key="6">
    <source>
        <dbReference type="Google" id="ProtNLM"/>
    </source>
</evidence>
<evidence type="ECO:0000313" key="5">
    <source>
        <dbReference type="Proteomes" id="UP000648801"/>
    </source>
</evidence>
<keyword evidence="2" id="KW-0408">Iron</keyword>
<dbReference type="EMBL" id="BMJB01000001">
    <property type="protein sequence ID" value="GGA63243.1"/>
    <property type="molecule type" value="Genomic_DNA"/>
</dbReference>
<name>A0A916W3N1_9BACT</name>
<dbReference type="SMART" id="SM01219">
    <property type="entry name" value="Frataxin_Cyay"/>
    <property type="match status" value="1"/>
</dbReference>
<organism evidence="4 5">
    <name type="scientific">Edaphobacter acidisoli</name>
    <dbReference type="NCBI Taxonomy" id="2040573"/>
    <lineage>
        <taxon>Bacteria</taxon>
        <taxon>Pseudomonadati</taxon>
        <taxon>Acidobacteriota</taxon>
        <taxon>Terriglobia</taxon>
        <taxon>Terriglobales</taxon>
        <taxon>Acidobacteriaceae</taxon>
        <taxon>Edaphobacter</taxon>
    </lineage>
</organism>
<dbReference type="Proteomes" id="UP000648801">
    <property type="component" value="Unassembled WGS sequence"/>
</dbReference>
<evidence type="ECO:0000313" key="4">
    <source>
        <dbReference type="EMBL" id="GGA63243.1"/>
    </source>
</evidence>
<dbReference type="PROSITE" id="PS50810">
    <property type="entry name" value="FRATAXIN_2"/>
    <property type="match status" value="1"/>
</dbReference>
<dbReference type="Gene3D" id="3.30.920.10">
    <property type="entry name" value="Frataxin/CyaY"/>
    <property type="match status" value="1"/>
</dbReference>
<gene>
    <name evidence="4" type="ORF">GCM10011507_13620</name>
</gene>
<proteinExistence type="inferred from homology"/>
<dbReference type="PANTHER" id="PTHR16821:SF2">
    <property type="entry name" value="FRATAXIN, MITOCHONDRIAL"/>
    <property type="match status" value="1"/>
</dbReference>
<evidence type="ECO:0000256" key="3">
    <source>
        <dbReference type="SAM" id="MobiDB-lite"/>
    </source>
</evidence>
<dbReference type="GO" id="GO:0008199">
    <property type="term" value="F:ferric iron binding"/>
    <property type="evidence" value="ECO:0007669"/>
    <property type="project" value="InterPro"/>
</dbReference>
<accession>A0A916W3N1</accession>
<dbReference type="NCBIfam" id="TIGR03421">
    <property type="entry name" value="FeS_CyaY"/>
    <property type="match status" value="1"/>
</dbReference>
<feature type="region of interest" description="Disordered" evidence="3">
    <location>
        <begin position="112"/>
        <end position="147"/>
    </location>
</feature>
<evidence type="ECO:0000256" key="2">
    <source>
        <dbReference type="ARBA" id="ARBA00023004"/>
    </source>
</evidence>
<dbReference type="AlphaFoldDB" id="A0A916W3N1"/>
<feature type="compositionally biased region" description="Polar residues" evidence="3">
    <location>
        <begin position="194"/>
        <end position="210"/>
    </location>
</feature>
<dbReference type="GO" id="GO:0008198">
    <property type="term" value="F:ferrous iron binding"/>
    <property type="evidence" value="ECO:0007669"/>
    <property type="project" value="TreeGrafter"/>
</dbReference>
<dbReference type="PANTHER" id="PTHR16821">
    <property type="entry name" value="FRATAXIN"/>
    <property type="match status" value="1"/>
</dbReference>